<accession>A0A8T2D614</accession>
<dbReference type="GO" id="GO:0031624">
    <property type="term" value="F:ubiquitin conjugating enzyme binding"/>
    <property type="evidence" value="ECO:0007669"/>
    <property type="project" value="TreeGrafter"/>
</dbReference>
<dbReference type="PROSITE" id="PS50089">
    <property type="entry name" value="ZF_RING_2"/>
    <property type="match status" value="2"/>
</dbReference>
<dbReference type="EMBL" id="JAEFBK010000005">
    <property type="protein sequence ID" value="KAG7605780.1"/>
    <property type="molecule type" value="Genomic_DNA"/>
</dbReference>
<name>A0A8T2D614_9BRAS</name>
<evidence type="ECO:0000259" key="2">
    <source>
        <dbReference type="PROSITE" id="PS50089"/>
    </source>
</evidence>
<dbReference type="CDD" id="cd16454">
    <property type="entry name" value="RING-H2_PA-TM-RING"/>
    <property type="match status" value="1"/>
</dbReference>
<keyword evidence="4" id="KW-1185">Reference proteome</keyword>
<dbReference type="AlphaFoldDB" id="A0A8T2D614"/>
<organism evidence="3 4">
    <name type="scientific">Arabidopsis thaliana x Arabidopsis arenosa</name>
    <dbReference type="NCBI Taxonomy" id="1240361"/>
    <lineage>
        <taxon>Eukaryota</taxon>
        <taxon>Viridiplantae</taxon>
        <taxon>Streptophyta</taxon>
        <taxon>Embryophyta</taxon>
        <taxon>Tracheophyta</taxon>
        <taxon>Spermatophyta</taxon>
        <taxon>Magnoliopsida</taxon>
        <taxon>eudicotyledons</taxon>
        <taxon>Gunneridae</taxon>
        <taxon>Pentapetalae</taxon>
        <taxon>rosids</taxon>
        <taxon>malvids</taxon>
        <taxon>Brassicales</taxon>
        <taxon>Brassicaceae</taxon>
        <taxon>Camelineae</taxon>
        <taxon>Arabidopsis</taxon>
    </lineage>
</organism>
<keyword evidence="1" id="KW-0863">Zinc-finger</keyword>
<protein>
    <submittedName>
        <fullName evidence="3">Zinc finger RING-type</fullName>
    </submittedName>
</protein>
<comment type="caution">
    <text evidence="3">The sequence shown here is derived from an EMBL/GenBank/DDBJ whole genome shotgun (WGS) entry which is preliminary data.</text>
</comment>
<dbReference type="PANTHER" id="PTHR46400">
    <property type="entry name" value="RING/U-BOX SUPERFAMILY PROTEIN"/>
    <property type="match status" value="1"/>
</dbReference>
<reference evidence="3 4" key="1">
    <citation type="submission" date="2020-12" db="EMBL/GenBank/DDBJ databases">
        <title>Concerted genomic and epigenomic changes stabilize Arabidopsis allopolyploids.</title>
        <authorList>
            <person name="Chen Z."/>
        </authorList>
    </citation>
    <scope>NUCLEOTIDE SEQUENCE [LARGE SCALE GENOMIC DNA]</scope>
    <source>
        <strain evidence="3">Allo738</strain>
        <tissue evidence="3">Leaf</tissue>
    </source>
</reference>
<sequence length="292" mass="33558">MSKGLNEVEASVGDESGGVPEWKISKFRTHKYGKKLKFRWWWQKKKKFVADDSQCSICLVDYEKGDKIMTLPCNHIYHKDCISHWFKENRVCCVCKREDAIDEAIALDLQFDDLYLTINDQYIALKIKQNEEAMSIQADEDYAKMLQLQEDEETAKTLHAMEENPPNIPQSDVPSVIPTLYKTSRDTSGLNDGDRRQDQPTLVVNQTAIENNNPGNGSGESTEVVNKEGLPENIISGLPTQKYSRKTWWWSKKTFVPDRKECSICIADYEKGDKITILPCKHAFHKDCIANW</sequence>
<dbReference type="GO" id="GO:0046621">
    <property type="term" value="P:negative regulation of organ growth"/>
    <property type="evidence" value="ECO:0007669"/>
    <property type="project" value="InterPro"/>
</dbReference>
<proteinExistence type="predicted"/>
<dbReference type="Pfam" id="PF17123">
    <property type="entry name" value="zf-RING_11"/>
    <property type="match status" value="1"/>
</dbReference>
<evidence type="ECO:0000313" key="3">
    <source>
        <dbReference type="EMBL" id="KAG7605780.1"/>
    </source>
</evidence>
<evidence type="ECO:0000256" key="1">
    <source>
        <dbReference type="PROSITE-ProRule" id="PRU00175"/>
    </source>
</evidence>
<feature type="domain" description="RING-type" evidence="2">
    <location>
        <begin position="55"/>
        <end position="96"/>
    </location>
</feature>
<dbReference type="Pfam" id="PF13639">
    <property type="entry name" value="zf-RING_2"/>
    <property type="match status" value="1"/>
</dbReference>
<feature type="domain" description="RING-type" evidence="2">
    <location>
        <begin position="262"/>
        <end position="292"/>
    </location>
</feature>
<dbReference type="InterPro" id="IPR001841">
    <property type="entry name" value="Znf_RING"/>
</dbReference>
<dbReference type="InterPro" id="IPR033276">
    <property type="entry name" value="BB"/>
</dbReference>
<dbReference type="FunFam" id="3.30.40.10:FF:000226">
    <property type="entry name" value="E3 ubiquitin ligase BIG BROTHER"/>
    <property type="match status" value="1"/>
</dbReference>
<keyword evidence="1" id="KW-0479">Metal-binding</keyword>
<evidence type="ECO:0000313" key="4">
    <source>
        <dbReference type="Proteomes" id="UP000694240"/>
    </source>
</evidence>
<gene>
    <name evidence="3" type="ORF">ISN45_At05g047610</name>
</gene>
<dbReference type="PANTHER" id="PTHR46400:SF17">
    <property type="entry name" value="E3 UBIQUITIN LIGASE BIG BROTHER-LIKE PROTEIN"/>
    <property type="match status" value="1"/>
</dbReference>
<dbReference type="GO" id="GO:0008270">
    <property type="term" value="F:zinc ion binding"/>
    <property type="evidence" value="ECO:0007669"/>
    <property type="project" value="UniProtKB-KW"/>
</dbReference>
<keyword evidence="1" id="KW-0862">Zinc</keyword>
<dbReference type="GO" id="GO:0016567">
    <property type="term" value="P:protein ubiquitination"/>
    <property type="evidence" value="ECO:0007669"/>
    <property type="project" value="InterPro"/>
</dbReference>
<dbReference type="GO" id="GO:0004842">
    <property type="term" value="F:ubiquitin-protein transferase activity"/>
    <property type="evidence" value="ECO:0007669"/>
    <property type="project" value="InterPro"/>
</dbReference>
<dbReference type="Proteomes" id="UP000694240">
    <property type="component" value="Chromosome 5"/>
</dbReference>
<dbReference type="GO" id="GO:0048437">
    <property type="term" value="P:floral organ development"/>
    <property type="evidence" value="ECO:0007669"/>
    <property type="project" value="TreeGrafter"/>
</dbReference>
<dbReference type="SMART" id="SM00184">
    <property type="entry name" value="RING"/>
    <property type="match status" value="2"/>
</dbReference>